<proteinExistence type="inferred from homology"/>
<evidence type="ECO:0000259" key="12">
    <source>
        <dbReference type="Pfam" id="PF02879"/>
    </source>
</evidence>
<feature type="domain" description="Alpha-D-phosphohexomutase alpha/beta/alpha" evidence="11">
    <location>
        <begin position="42"/>
        <end position="178"/>
    </location>
</feature>
<dbReference type="AlphaFoldDB" id="A0A0X8FBK2"/>
<keyword evidence="6" id="KW-0597">Phosphoprotein</keyword>
<dbReference type="InterPro" id="IPR016055">
    <property type="entry name" value="A-D-PHexomutase_a/b/a-I/II/III"/>
</dbReference>
<name>A0A0X8FBK2_9LACT</name>
<dbReference type="SUPFAM" id="SSF53738">
    <property type="entry name" value="Phosphoglucomutase, first 3 domains"/>
    <property type="match status" value="3"/>
</dbReference>
<evidence type="ECO:0000313" key="17">
    <source>
        <dbReference type="Proteomes" id="UP000234239"/>
    </source>
</evidence>
<dbReference type="GO" id="GO:0008973">
    <property type="term" value="F:phosphopentomutase activity"/>
    <property type="evidence" value="ECO:0007669"/>
    <property type="project" value="TreeGrafter"/>
</dbReference>
<dbReference type="GO" id="GO:0004614">
    <property type="term" value="F:phosphoglucomutase activity"/>
    <property type="evidence" value="ECO:0007669"/>
    <property type="project" value="UniProtKB-EC"/>
</dbReference>
<evidence type="ECO:0000256" key="9">
    <source>
        <dbReference type="ARBA" id="ARBA00023235"/>
    </source>
</evidence>
<keyword evidence="8" id="KW-0460">Magnesium</keyword>
<evidence type="ECO:0000256" key="5">
    <source>
        <dbReference type="ARBA" id="ARBA00022526"/>
    </source>
</evidence>
<dbReference type="RefSeq" id="WP_067974694.1">
    <property type="nucleotide sequence ID" value="NZ_CAJHKM010000001.1"/>
</dbReference>
<dbReference type="InterPro" id="IPR005846">
    <property type="entry name" value="A-D-PHexomutase_a/b/a-III"/>
</dbReference>
<reference evidence="15 17" key="3">
    <citation type="submission" date="2017-12" db="EMBL/GenBank/DDBJ databases">
        <title>Phylogenetic diversity of female urinary microbiome.</title>
        <authorList>
            <person name="Thomas-White K."/>
            <person name="Wolfe A.J."/>
        </authorList>
    </citation>
    <scope>NUCLEOTIDE SEQUENCE [LARGE SCALE GENOMIC DNA]</scope>
    <source>
        <strain evidence="15 17">UMB0139</strain>
    </source>
</reference>
<dbReference type="InterPro" id="IPR005844">
    <property type="entry name" value="A-D-PHexomutase_a/b/a-I"/>
</dbReference>
<dbReference type="PANTHER" id="PTHR45745:SF1">
    <property type="entry name" value="PHOSPHOGLUCOMUTASE 2B-RELATED"/>
    <property type="match status" value="1"/>
</dbReference>
<comment type="similarity">
    <text evidence="3">Belongs to the phosphohexose mutase family.</text>
</comment>
<evidence type="ECO:0000256" key="6">
    <source>
        <dbReference type="ARBA" id="ARBA00022553"/>
    </source>
</evidence>
<feature type="domain" description="Alpha-D-phosphohexomutase C-terminal" evidence="10">
    <location>
        <begin position="494"/>
        <end position="557"/>
    </location>
</feature>
<dbReference type="GO" id="GO:0046872">
    <property type="term" value="F:metal ion binding"/>
    <property type="evidence" value="ECO:0007669"/>
    <property type="project" value="UniProtKB-KW"/>
</dbReference>
<dbReference type="InterPro" id="IPR036900">
    <property type="entry name" value="A-D-PHexomutase_C_sf"/>
</dbReference>
<dbReference type="Pfam" id="PF02879">
    <property type="entry name" value="PGM_PMM_II"/>
    <property type="match status" value="1"/>
</dbReference>
<protein>
    <recommendedName>
        <fullName evidence="4">phosphoglucomutase (alpha-D-glucose-1,6-bisphosphate-dependent)</fullName>
        <ecNumber evidence="4">5.4.2.2</ecNumber>
    </recommendedName>
</protein>
<evidence type="ECO:0000256" key="1">
    <source>
        <dbReference type="ARBA" id="ARBA00000443"/>
    </source>
</evidence>
<keyword evidence="5" id="KW-0313">Glucose metabolism</keyword>
<reference evidence="16" key="2">
    <citation type="submission" date="2016-01" db="EMBL/GenBank/DDBJ databases">
        <title>Six Aerococcus type strain genome sequencing and assembly using PacBio and Illumina Hiseq.</title>
        <authorList>
            <person name="Carkaci D."/>
            <person name="Dargis R."/>
            <person name="Nielsen X.C."/>
            <person name="Skovgaard O."/>
            <person name="Fuursted K."/>
            <person name="Christensen J.J."/>
        </authorList>
    </citation>
    <scope>NUCLEOTIDE SEQUENCE [LARGE SCALE GENOMIC DNA]</scope>
    <source>
        <strain evidence="16">CCUG43001</strain>
    </source>
</reference>
<evidence type="ECO:0000313" key="16">
    <source>
        <dbReference type="Proteomes" id="UP000069912"/>
    </source>
</evidence>
<dbReference type="EMBL" id="CP014160">
    <property type="protein sequence ID" value="AMB94306.1"/>
    <property type="molecule type" value="Genomic_DNA"/>
</dbReference>
<dbReference type="Proteomes" id="UP000069912">
    <property type="component" value="Chromosome"/>
</dbReference>
<evidence type="ECO:0000259" key="10">
    <source>
        <dbReference type="Pfam" id="PF00408"/>
    </source>
</evidence>
<feature type="domain" description="Alpha-D-phosphohexomutase alpha/beta/alpha" evidence="12">
    <location>
        <begin position="209"/>
        <end position="311"/>
    </location>
</feature>
<dbReference type="GO" id="GO:0006166">
    <property type="term" value="P:purine ribonucleoside salvage"/>
    <property type="evidence" value="ECO:0007669"/>
    <property type="project" value="TreeGrafter"/>
</dbReference>
<keyword evidence="16" id="KW-1185">Reference proteome</keyword>
<evidence type="ECO:0000313" key="14">
    <source>
        <dbReference type="EMBL" id="AMB94306.1"/>
    </source>
</evidence>
<dbReference type="Pfam" id="PF02880">
    <property type="entry name" value="PGM_PMM_III"/>
    <property type="match status" value="1"/>
</dbReference>
<dbReference type="Pfam" id="PF02878">
    <property type="entry name" value="PGM_PMM_I"/>
    <property type="match status" value="1"/>
</dbReference>
<dbReference type="SUPFAM" id="SSF55957">
    <property type="entry name" value="Phosphoglucomutase, C-terminal domain"/>
    <property type="match status" value="1"/>
</dbReference>
<dbReference type="Gene3D" id="3.40.120.10">
    <property type="entry name" value="Alpha-D-Glucose-1,6-Bisphosphate, subunit A, domain 3"/>
    <property type="match status" value="3"/>
</dbReference>
<evidence type="ECO:0000256" key="8">
    <source>
        <dbReference type="ARBA" id="ARBA00022842"/>
    </source>
</evidence>
<accession>A0A0X8FBK2</accession>
<dbReference type="Pfam" id="PF00408">
    <property type="entry name" value="PGM_PMM_IV"/>
    <property type="match status" value="1"/>
</dbReference>
<dbReference type="InterPro" id="IPR005843">
    <property type="entry name" value="A-D-PHexomutase_C"/>
</dbReference>
<evidence type="ECO:0000259" key="13">
    <source>
        <dbReference type="Pfam" id="PF02880"/>
    </source>
</evidence>
<comment type="cofactor">
    <cofactor evidence="2">
        <name>Mg(2+)</name>
        <dbReference type="ChEBI" id="CHEBI:18420"/>
    </cofactor>
</comment>
<evidence type="ECO:0000259" key="11">
    <source>
        <dbReference type="Pfam" id="PF02878"/>
    </source>
</evidence>
<keyword evidence="7" id="KW-0479">Metal-binding</keyword>
<dbReference type="Gene3D" id="3.30.310.50">
    <property type="entry name" value="Alpha-D-phosphohexomutase, C-terminal domain"/>
    <property type="match status" value="1"/>
</dbReference>
<feature type="domain" description="Alpha-D-phosphohexomutase alpha/beta/alpha" evidence="13">
    <location>
        <begin position="325"/>
        <end position="452"/>
    </location>
</feature>
<evidence type="ECO:0000256" key="3">
    <source>
        <dbReference type="ARBA" id="ARBA00010231"/>
    </source>
</evidence>
<keyword evidence="5" id="KW-0119">Carbohydrate metabolism</keyword>
<evidence type="ECO:0000256" key="7">
    <source>
        <dbReference type="ARBA" id="ARBA00022723"/>
    </source>
</evidence>
<dbReference type="EMBL" id="PKGY01000002">
    <property type="protein sequence ID" value="PKZ22484.1"/>
    <property type="molecule type" value="Genomic_DNA"/>
</dbReference>
<sequence>MTWQENFKHWDDFEDLDPTLREELDTLKEDPEALEDAFYQRIAFGTAGMRGLMGPGINRLNIYTVRLSTEGLARLMEDYGAEAKEAGVAIAYDGRHDSQRFAYESAAVLAKHGIPTYVYESLRPTPELSFTVRKLETFAGIMITASHNTAEYNGYKVYGADGGQMTPEDADALVAHTEGVDLLTIPSLSQEELKSSDLLTIIGEELDQKYLARVAEVTIDQDLVKEMGDQVTIVYTPLHGTGQMPVSRALDHAGFESVVFVDEQKNPDPDFTYAPDPNPEDAAAFEYAIKYGEAEAADILLATDPDADRMGGAVRLPNGKYQILTGNQIGALMTHYILQAKKDADELPDNGVILKSIVSSELPAKIAAAYGVDTVNTLTGFKWIADKIKQYQKDQSKTFLFGFEESYGYLVKPFVRDKDAVQAILLMSEMTAYYKKQGKTPYDGLQEIFQEYGYFKEKTISVKLPGQAGAAKIEQLMKGLREEPLKEIAGVQVKATSDFADQSKTYADGKQESLDQAPSNVLKYELEDGTWIAVRPSGTEPKIKFYIGVEAENELAAQKALDQYEAAMKEFTA</sequence>
<dbReference type="GO" id="GO:0006006">
    <property type="term" value="P:glucose metabolic process"/>
    <property type="evidence" value="ECO:0007669"/>
    <property type="project" value="UniProtKB-KW"/>
</dbReference>
<dbReference type="CDD" id="cd05799">
    <property type="entry name" value="PGM2"/>
    <property type="match status" value="1"/>
</dbReference>
<evidence type="ECO:0000313" key="15">
    <source>
        <dbReference type="EMBL" id="PKZ22484.1"/>
    </source>
</evidence>
<dbReference type="PANTHER" id="PTHR45745">
    <property type="entry name" value="PHOSPHOMANNOMUTASE 45A"/>
    <property type="match status" value="1"/>
</dbReference>
<dbReference type="EC" id="5.4.2.2" evidence="4"/>
<dbReference type="Proteomes" id="UP000234239">
    <property type="component" value="Unassembled WGS sequence"/>
</dbReference>
<keyword evidence="9 15" id="KW-0413">Isomerase</keyword>
<gene>
    <name evidence="14" type="ORF">AWM72_05805</name>
    <name evidence="15" type="ORF">CYJ28_05040</name>
</gene>
<reference evidence="14 16" key="1">
    <citation type="journal article" date="2016" name="Genome Announc.">
        <title>Complete Genome Sequences of Aerococcus christensenii CCUG 28831T, Aerococcus sanguinicola CCUG 43001T, Aerococcus urinae CCUG 36881T, Aerococcus urinaeequi CCUG 28094T, Aerococcus urinaehominis CCUG 42038 BT, and Aerococcus viridans CCUG 4311T.</title>
        <authorList>
            <person name="Carkaci D."/>
            <person name="Dargis R."/>
            <person name="Nielsen X.C."/>
            <person name="Skovgaard O."/>
            <person name="Fuursted K."/>
            <person name="Christensen J.J."/>
        </authorList>
    </citation>
    <scope>NUCLEOTIDE SEQUENCE [LARGE SCALE GENOMIC DNA]</scope>
    <source>
        <strain evidence="14 16">CCUG43001</strain>
    </source>
</reference>
<comment type="catalytic activity">
    <reaction evidence="1">
        <text>alpha-D-glucose 1-phosphate = alpha-D-glucose 6-phosphate</text>
        <dbReference type="Rhea" id="RHEA:23536"/>
        <dbReference type="ChEBI" id="CHEBI:58225"/>
        <dbReference type="ChEBI" id="CHEBI:58601"/>
        <dbReference type="EC" id="5.4.2.2"/>
    </reaction>
</comment>
<evidence type="ECO:0000256" key="2">
    <source>
        <dbReference type="ARBA" id="ARBA00001946"/>
    </source>
</evidence>
<organism evidence="14 16">
    <name type="scientific">Aerococcus sanguinicola</name>
    <dbReference type="NCBI Taxonomy" id="119206"/>
    <lineage>
        <taxon>Bacteria</taxon>
        <taxon>Bacillati</taxon>
        <taxon>Bacillota</taxon>
        <taxon>Bacilli</taxon>
        <taxon>Lactobacillales</taxon>
        <taxon>Aerococcaceae</taxon>
        <taxon>Aerococcus</taxon>
    </lineage>
</organism>
<dbReference type="InterPro" id="IPR005845">
    <property type="entry name" value="A-D-PHexomutase_a/b/a-II"/>
</dbReference>
<dbReference type="GeneID" id="92903580"/>
<dbReference type="KEGG" id="asan:AWM72_05805"/>
<dbReference type="OrthoDB" id="9806956at2"/>
<evidence type="ECO:0000256" key="4">
    <source>
        <dbReference type="ARBA" id="ARBA00012728"/>
    </source>
</evidence>